<dbReference type="AlphaFoldDB" id="A0A6J4MKD0"/>
<feature type="transmembrane region" description="Helical" evidence="1">
    <location>
        <begin position="33"/>
        <end position="50"/>
    </location>
</feature>
<feature type="transmembrane region" description="Helical" evidence="1">
    <location>
        <begin position="6"/>
        <end position="26"/>
    </location>
</feature>
<proteinExistence type="predicted"/>
<organism evidence="2">
    <name type="scientific">uncultured Chloroflexia bacterium</name>
    <dbReference type="NCBI Taxonomy" id="1672391"/>
    <lineage>
        <taxon>Bacteria</taxon>
        <taxon>Bacillati</taxon>
        <taxon>Chloroflexota</taxon>
        <taxon>Chloroflexia</taxon>
        <taxon>environmental samples</taxon>
    </lineage>
</organism>
<accession>A0A6J4MKD0</accession>
<keyword evidence="1" id="KW-1133">Transmembrane helix</keyword>
<dbReference type="EMBL" id="CADCTR010002591">
    <property type="protein sequence ID" value="CAA9361722.1"/>
    <property type="molecule type" value="Genomic_DNA"/>
</dbReference>
<evidence type="ECO:0000256" key="1">
    <source>
        <dbReference type="SAM" id="Phobius"/>
    </source>
</evidence>
<name>A0A6J4MKD0_9CHLR</name>
<feature type="transmembrane region" description="Helical" evidence="1">
    <location>
        <begin position="62"/>
        <end position="81"/>
    </location>
</feature>
<gene>
    <name evidence="2" type="ORF">AVDCRST_MAG93-7697</name>
</gene>
<reference evidence="2" key="1">
    <citation type="submission" date="2020-02" db="EMBL/GenBank/DDBJ databases">
        <authorList>
            <person name="Meier V. D."/>
        </authorList>
    </citation>
    <scope>NUCLEOTIDE SEQUENCE</scope>
    <source>
        <strain evidence="2">AVDCRST_MAG93</strain>
    </source>
</reference>
<evidence type="ECO:0000313" key="2">
    <source>
        <dbReference type="EMBL" id="CAA9361722.1"/>
    </source>
</evidence>
<protein>
    <submittedName>
        <fullName evidence="2">Uncharacterized protein</fullName>
    </submittedName>
</protein>
<keyword evidence="1" id="KW-0812">Transmembrane</keyword>
<sequence>MRVTDFPLIALMVLAPVGLGLSPLLLPSRVKLIWRWLLALALLLLSVWLAERARDSPHGHEMIILLPFWLAWGGALLGLLLRGTDSQTGAR</sequence>
<keyword evidence="1" id="KW-0472">Membrane</keyword>